<dbReference type="OrthoDB" id="9800167at2"/>
<dbReference type="GO" id="GO:0046872">
    <property type="term" value="F:metal ion binding"/>
    <property type="evidence" value="ECO:0007669"/>
    <property type="project" value="UniProtKB-KW"/>
</dbReference>
<keyword evidence="3" id="KW-0408">Iron</keyword>
<dbReference type="Pfam" id="PF00355">
    <property type="entry name" value="Rieske"/>
    <property type="match status" value="1"/>
</dbReference>
<dbReference type="STRING" id="416944.SAMN05421548_13551"/>
<dbReference type="GO" id="GO:0051537">
    <property type="term" value="F:2 iron, 2 sulfur cluster binding"/>
    <property type="evidence" value="ECO:0007669"/>
    <property type="project" value="UniProtKB-KW"/>
</dbReference>
<keyword evidence="1" id="KW-0001">2Fe-2S</keyword>
<evidence type="ECO:0000259" key="5">
    <source>
        <dbReference type="PROSITE" id="PS51296"/>
    </source>
</evidence>
<dbReference type="AlphaFoldDB" id="A0A1G7AUD2"/>
<keyword evidence="6" id="KW-0560">Oxidoreductase</keyword>
<gene>
    <name evidence="6" type="ORF">SAMN05421548_13551</name>
</gene>
<dbReference type="Gene3D" id="2.102.10.10">
    <property type="entry name" value="Rieske [2Fe-2S] iron-sulphur domain"/>
    <property type="match status" value="1"/>
</dbReference>
<dbReference type="EMBL" id="FMYQ01000035">
    <property type="protein sequence ID" value="SDE17556.1"/>
    <property type="molecule type" value="Genomic_DNA"/>
</dbReference>
<dbReference type="SUPFAM" id="SSF50022">
    <property type="entry name" value="ISP domain"/>
    <property type="match status" value="1"/>
</dbReference>
<keyword evidence="4" id="KW-0411">Iron-sulfur</keyword>
<dbReference type="RefSeq" id="WP_092004628.1">
    <property type="nucleotide sequence ID" value="NZ_FMYQ01000035.1"/>
</dbReference>
<evidence type="ECO:0000256" key="4">
    <source>
        <dbReference type="ARBA" id="ARBA00023014"/>
    </source>
</evidence>
<evidence type="ECO:0000313" key="6">
    <source>
        <dbReference type="EMBL" id="SDE17556.1"/>
    </source>
</evidence>
<organism evidence="6 7">
    <name type="scientific">Paraburkholderia lycopersici</name>
    <dbReference type="NCBI Taxonomy" id="416944"/>
    <lineage>
        <taxon>Bacteria</taxon>
        <taxon>Pseudomonadati</taxon>
        <taxon>Pseudomonadota</taxon>
        <taxon>Betaproteobacteria</taxon>
        <taxon>Burkholderiales</taxon>
        <taxon>Burkholderiaceae</taxon>
        <taxon>Paraburkholderia</taxon>
    </lineage>
</organism>
<accession>A0A1G7AUD2</accession>
<protein>
    <submittedName>
        <fullName evidence="6">3-phenylpropionate/trans-cinnamate dioxygenase ferredoxin subunit</fullName>
    </submittedName>
</protein>
<dbReference type="InterPro" id="IPR017941">
    <property type="entry name" value="Rieske_2Fe-2S"/>
</dbReference>
<dbReference type="CDD" id="cd03528">
    <property type="entry name" value="Rieske_RO_ferredoxin"/>
    <property type="match status" value="1"/>
</dbReference>
<evidence type="ECO:0000256" key="2">
    <source>
        <dbReference type="ARBA" id="ARBA00022723"/>
    </source>
</evidence>
<dbReference type="PROSITE" id="PS51296">
    <property type="entry name" value="RIESKE"/>
    <property type="match status" value="1"/>
</dbReference>
<evidence type="ECO:0000313" key="7">
    <source>
        <dbReference type="Proteomes" id="UP000198908"/>
    </source>
</evidence>
<evidence type="ECO:0000256" key="3">
    <source>
        <dbReference type="ARBA" id="ARBA00023004"/>
    </source>
</evidence>
<feature type="domain" description="Rieske" evidence="5">
    <location>
        <begin position="5"/>
        <end position="100"/>
    </location>
</feature>
<sequence length="110" mass="11599">MADWVNVAPYGDFPPGSVRSVEVDGAQVAVFNLDGTCYAIEDTCPHDGGVLTGGAVEGDVVVCPRHGARFCIKTGKVLAPPAYEDVATFAVRVEAGVVQVRDSRWDEGAF</sequence>
<evidence type="ECO:0000256" key="1">
    <source>
        <dbReference type="ARBA" id="ARBA00022714"/>
    </source>
</evidence>
<dbReference type="PANTHER" id="PTHR21496">
    <property type="entry name" value="FERREDOXIN-RELATED"/>
    <property type="match status" value="1"/>
</dbReference>
<dbReference type="Proteomes" id="UP000198908">
    <property type="component" value="Unassembled WGS sequence"/>
</dbReference>
<keyword evidence="2" id="KW-0479">Metal-binding</keyword>
<dbReference type="PANTHER" id="PTHR21496:SF23">
    <property type="entry name" value="3-PHENYLPROPIONATE_CINNAMIC ACID DIOXYGENASE FERREDOXIN SUBUNIT"/>
    <property type="match status" value="1"/>
</dbReference>
<name>A0A1G7AUD2_9BURK</name>
<proteinExistence type="predicted"/>
<dbReference type="GO" id="GO:0051213">
    <property type="term" value="F:dioxygenase activity"/>
    <property type="evidence" value="ECO:0007669"/>
    <property type="project" value="UniProtKB-KW"/>
</dbReference>
<reference evidence="7" key="1">
    <citation type="submission" date="2016-09" db="EMBL/GenBank/DDBJ databases">
        <authorList>
            <person name="Varghese N."/>
            <person name="Submissions S."/>
        </authorList>
    </citation>
    <scope>NUCLEOTIDE SEQUENCE [LARGE SCALE GENOMIC DNA]</scope>
    <source>
        <strain evidence="7">TNe-862</strain>
    </source>
</reference>
<keyword evidence="7" id="KW-1185">Reference proteome</keyword>
<dbReference type="InterPro" id="IPR036922">
    <property type="entry name" value="Rieske_2Fe-2S_sf"/>
</dbReference>
<keyword evidence="6" id="KW-0223">Dioxygenase</keyword>